<dbReference type="Proteomes" id="UP000229081">
    <property type="component" value="Chromosome"/>
</dbReference>
<reference evidence="1 2" key="1">
    <citation type="submission" date="2017-11" db="EMBL/GenBank/DDBJ databases">
        <title>Complete genome sequence of Sphingomonas sp. Strain Cra20, a psychrotolerant potential plant growth promoting rhizobacteria.</title>
        <authorList>
            <person name="Luo Y."/>
        </authorList>
    </citation>
    <scope>NUCLEOTIDE SEQUENCE [LARGE SCALE GENOMIC DNA]</scope>
    <source>
        <strain evidence="1 2">Cra20</strain>
    </source>
</reference>
<dbReference type="EMBL" id="CP024923">
    <property type="protein sequence ID" value="ATY31313.1"/>
    <property type="molecule type" value="Genomic_DNA"/>
</dbReference>
<dbReference type="RefSeq" id="WP_100281124.1">
    <property type="nucleotide sequence ID" value="NZ_CP024923.1"/>
</dbReference>
<protein>
    <submittedName>
        <fullName evidence="1">Uncharacterized protein</fullName>
    </submittedName>
</protein>
<keyword evidence="2" id="KW-1185">Reference proteome</keyword>
<evidence type="ECO:0000313" key="1">
    <source>
        <dbReference type="EMBL" id="ATY31313.1"/>
    </source>
</evidence>
<sequence>MSVLAFFAAVAATTSSYDCTIETPQALSRTSATSATINPIGFPEGTDDWKFRILVSKDDKGAQAEVIWPKNPIQIAGKYAALPIAEGSLAFVAMSGGPCLFTDQACATMVQLVDQPGGTATILLTPTALSTEKDTGKRSTFIVLTGGICNRSEKSK</sequence>
<accession>A0A2K8MBT0</accession>
<gene>
    <name evidence="1" type="ORF">CVN68_04400</name>
</gene>
<evidence type="ECO:0000313" key="2">
    <source>
        <dbReference type="Proteomes" id="UP000229081"/>
    </source>
</evidence>
<name>A0A2K8MBT0_9SPHN</name>
<dbReference type="AlphaFoldDB" id="A0A2K8MBT0"/>
<proteinExistence type="predicted"/>
<dbReference type="KEGG" id="sphc:CVN68_04400"/>
<organism evidence="1 2">
    <name type="scientific">Sphingomonas psychrotolerans</name>
    <dbReference type="NCBI Taxonomy" id="1327635"/>
    <lineage>
        <taxon>Bacteria</taxon>
        <taxon>Pseudomonadati</taxon>
        <taxon>Pseudomonadota</taxon>
        <taxon>Alphaproteobacteria</taxon>
        <taxon>Sphingomonadales</taxon>
        <taxon>Sphingomonadaceae</taxon>
        <taxon>Sphingomonas</taxon>
    </lineage>
</organism>
<dbReference type="OrthoDB" id="9850737at2"/>